<accession>A0A165XE34</accession>
<organism evidence="2 3">
    <name type="scientific">Sistotremastrum suecicum HHB10207 ss-3</name>
    <dbReference type="NCBI Taxonomy" id="1314776"/>
    <lineage>
        <taxon>Eukaryota</taxon>
        <taxon>Fungi</taxon>
        <taxon>Dikarya</taxon>
        <taxon>Basidiomycota</taxon>
        <taxon>Agaricomycotina</taxon>
        <taxon>Agaricomycetes</taxon>
        <taxon>Sistotremastrales</taxon>
        <taxon>Sistotremastraceae</taxon>
        <taxon>Sistotremastrum</taxon>
    </lineage>
</organism>
<proteinExistence type="predicted"/>
<reference evidence="2 3" key="1">
    <citation type="journal article" date="2016" name="Mol. Biol. Evol.">
        <title>Comparative Genomics of Early-Diverging Mushroom-Forming Fungi Provides Insights into the Origins of Lignocellulose Decay Capabilities.</title>
        <authorList>
            <person name="Nagy L.G."/>
            <person name="Riley R."/>
            <person name="Tritt A."/>
            <person name="Adam C."/>
            <person name="Daum C."/>
            <person name="Floudas D."/>
            <person name="Sun H."/>
            <person name="Yadav J.S."/>
            <person name="Pangilinan J."/>
            <person name="Larsson K.H."/>
            <person name="Matsuura K."/>
            <person name="Barry K."/>
            <person name="Labutti K."/>
            <person name="Kuo R."/>
            <person name="Ohm R.A."/>
            <person name="Bhattacharya S.S."/>
            <person name="Shirouzu T."/>
            <person name="Yoshinaga Y."/>
            <person name="Martin F.M."/>
            <person name="Grigoriev I.V."/>
            <person name="Hibbett D.S."/>
        </authorList>
    </citation>
    <scope>NUCLEOTIDE SEQUENCE [LARGE SCALE GENOMIC DNA]</scope>
    <source>
        <strain evidence="2 3">HHB10207 ss-3</strain>
    </source>
</reference>
<evidence type="ECO:0000256" key="1">
    <source>
        <dbReference type="SAM" id="MobiDB-lite"/>
    </source>
</evidence>
<dbReference type="OrthoDB" id="73076at2759"/>
<feature type="region of interest" description="Disordered" evidence="1">
    <location>
        <begin position="492"/>
        <end position="525"/>
    </location>
</feature>
<name>A0A165XE34_9AGAM</name>
<dbReference type="EMBL" id="KV428386">
    <property type="protein sequence ID" value="KZT32102.1"/>
    <property type="molecule type" value="Genomic_DNA"/>
</dbReference>
<feature type="compositionally biased region" description="Polar residues" evidence="1">
    <location>
        <begin position="495"/>
        <end position="506"/>
    </location>
</feature>
<feature type="non-terminal residue" evidence="2">
    <location>
        <position position="1"/>
    </location>
</feature>
<evidence type="ECO:0000313" key="3">
    <source>
        <dbReference type="Proteomes" id="UP000076798"/>
    </source>
</evidence>
<dbReference type="AlphaFoldDB" id="A0A165XE34"/>
<dbReference type="Proteomes" id="UP000076798">
    <property type="component" value="Unassembled WGS sequence"/>
</dbReference>
<sequence length="575" mass="64547">RAKMPQFPRYRNPQCFKNAQDYKEVLGTDMGLIVGCDDTKMEAACLPLWDPEKEHWTIVGGAGQPIIVKDLDLLDEAIANLQKAEKLRLWVLSCPLPKVPPLMLAAFPISSSTTTDELLDHHHWIINGLLEHKVPVISYAADGTDTERLVQDRFKETATYKTSYTFNNKLNDEPFVVEVPFFHAGPVSPDHRGPQVIDPRTLKIGDEWFPIINIQDVKHLRKTCRNNWGSGARAMTTGNHLIHFGQMNEIVRHPAAPMFNRDVIKADKQDDLAALRLFSSATLSHIIEHQPDQLGAIVYAFICGEICDAWQSRQTSHAERCRMIFRGFVFFDEWQKFVQKKGYSAHKHLPSRQMLDIVNTTVHNFIALLIVHRDLLSSQPQPFLPWMHGTEANEHLFGTLRSIIPDFNYCDFLYAAKKAQILVQGVYKEGSTTAANAQASGYHHTCHVDEGVPITKLMVFPTDEQIQAEFDAAAEEAESLWEMLGYTFRHAPDAASTSDDPTTHTSAAGEEEESESDDNHVPSSTTQLVQMLQDTAQMTTRLAQTDDALLQVHCAGVSLAVDQAIDKLVNSCSSH</sequence>
<evidence type="ECO:0000313" key="2">
    <source>
        <dbReference type="EMBL" id="KZT32102.1"/>
    </source>
</evidence>
<dbReference type="STRING" id="1314776.A0A165XE34"/>
<protein>
    <submittedName>
        <fullName evidence="2">Uncharacterized protein</fullName>
    </submittedName>
</protein>
<gene>
    <name evidence="2" type="ORF">SISSUDRAFT_994392</name>
</gene>
<keyword evidence="3" id="KW-1185">Reference proteome</keyword>